<reference evidence="2" key="2">
    <citation type="journal article" date="2021" name="Front. Microbiol.">
        <title>Generation of Tetracycline and Rifamycin Resistant Chlamydia Suis Recombinants.</title>
        <authorList>
            <person name="Marti H."/>
            <person name="Bommana S."/>
            <person name="Read T.D."/>
            <person name="Pesch T."/>
            <person name="Prahauser B."/>
            <person name="Dean D."/>
            <person name="Borel N."/>
        </authorList>
    </citation>
    <scope>NUCLEOTIDE SEQUENCE</scope>
    <source>
        <strain evidence="2">208.1</strain>
    </source>
</reference>
<evidence type="ECO:0000313" key="4">
    <source>
        <dbReference type="Proteomes" id="UP000825134"/>
    </source>
</evidence>
<organism evidence="2 4">
    <name type="scientific">Chlamydia suis</name>
    <dbReference type="NCBI Taxonomy" id="83559"/>
    <lineage>
        <taxon>Bacteria</taxon>
        <taxon>Pseudomonadati</taxon>
        <taxon>Chlamydiota</taxon>
        <taxon>Chlamydiia</taxon>
        <taxon>Chlamydiales</taxon>
        <taxon>Chlamydiaceae</taxon>
        <taxon>Chlamydia/Chlamydophila group</taxon>
        <taxon>Chlamydia</taxon>
    </lineage>
</organism>
<dbReference type="Proteomes" id="UP000825134">
    <property type="component" value="Chromosome"/>
</dbReference>
<dbReference type="EMBL" id="CP063185">
    <property type="protein sequence ID" value="QYC74583.1"/>
    <property type="molecule type" value="Genomic_DNA"/>
</dbReference>
<dbReference type="Proteomes" id="UP000512184">
    <property type="component" value="Chromosome"/>
</dbReference>
<reference evidence="1 3" key="1">
    <citation type="submission" date="2019-01" db="EMBL/GenBank/DDBJ databases">
        <title>Whole genome sequencing and annotation enables comparative genome analysis that reveals unique features of the Chlamydia suis R19 Genome.</title>
        <authorList>
            <person name="Dimond Z.E."/>
        </authorList>
    </citation>
    <scope>NUCLEOTIDE SEQUENCE [LARGE SCALE GENOMIC DNA]</scope>
    <source>
        <strain evidence="1 3">R19</strain>
    </source>
</reference>
<dbReference type="RefSeq" id="WP_080122497.1">
    <property type="nucleotide sequence ID" value="NZ_CP035278.1"/>
</dbReference>
<sequence>MKFTVAVFGEAEKGSFDAGYLCSSLTDLHTNLGHGRDSPSAGISLAVRAIMQGYDILFFRVKEEGFFIDSYFFGLHFLSTQSPPTNIIALALPGVGDYNIIEASLALCRRLKSILLFSDQDLYDFLTFKDS</sequence>
<dbReference type="EMBL" id="CP035278">
    <property type="protein sequence ID" value="QHP83828.1"/>
    <property type="molecule type" value="Genomic_DNA"/>
</dbReference>
<proteinExistence type="predicted"/>
<gene>
    <name evidence="1" type="primary">hypothetical protein</name>
    <name evidence="1" type="ORF">Chls_953</name>
    <name evidence="2" type="ORF">INQ84_01035</name>
</gene>
<protein>
    <submittedName>
        <fullName evidence="2">Uncharacterized protein</fullName>
    </submittedName>
</protein>
<evidence type="ECO:0000313" key="3">
    <source>
        <dbReference type="Proteomes" id="UP000512184"/>
    </source>
</evidence>
<accession>A0AAQ0ER55</accession>
<evidence type="ECO:0000313" key="1">
    <source>
        <dbReference type="EMBL" id="QHP83828.1"/>
    </source>
</evidence>
<name>A0AAQ0ER55_9CHLA</name>
<evidence type="ECO:0000313" key="2">
    <source>
        <dbReference type="EMBL" id="QYC74583.1"/>
    </source>
</evidence>
<keyword evidence="3" id="KW-1185">Reference proteome</keyword>
<dbReference type="AlphaFoldDB" id="A0AAQ0ER55"/>